<feature type="transmembrane region" description="Helical" evidence="2">
    <location>
        <begin position="26"/>
        <end position="45"/>
    </location>
</feature>
<evidence type="ECO:0000256" key="1">
    <source>
        <dbReference type="SAM" id="MobiDB-lite"/>
    </source>
</evidence>
<keyword evidence="2" id="KW-0812">Transmembrane</keyword>
<evidence type="ECO:0000313" key="3">
    <source>
        <dbReference type="EMBL" id="PIO58380.1"/>
    </source>
</evidence>
<proteinExistence type="predicted"/>
<feature type="region of interest" description="Disordered" evidence="1">
    <location>
        <begin position="51"/>
        <end position="72"/>
    </location>
</feature>
<keyword evidence="2" id="KW-0472">Membrane</keyword>
<accession>A0A2G9TM16</accession>
<evidence type="ECO:0000256" key="2">
    <source>
        <dbReference type="SAM" id="Phobius"/>
    </source>
</evidence>
<keyword evidence="4" id="KW-1185">Reference proteome</keyword>
<protein>
    <submittedName>
        <fullName evidence="3">Uncharacterized protein</fullName>
    </submittedName>
</protein>
<evidence type="ECO:0000313" key="4">
    <source>
        <dbReference type="Proteomes" id="UP000230423"/>
    </source>
</evidence>
<reference evidence="3 4" key="1">
    <citation type="submission" date="2015-09" db="EMBL/GenBank/DDBJ databases">
        <title>Draft genome of the parasitic nematode Teladorsagia circumcincta isolate WARC Sus (inbred).</title>
        <authorList>
            <person name="Mitreva M."/>
        </authorList>
    </citation>
    <scope>NUCLEOTIDE SEQUENCE [LARGE SCALE GENOMIC DNA]</scope>
    <source>
        <strain evidence="3 4">S</strain>
    </source>
</reference>
<name>A0A2G9TM16_TELCI</name>
<dbReference type="EMBL" id="KZ361372">
    <property type="protein sequence ID" value="PIO58380.1"/>
    <property type="molecule type" value="Genomic_DNA"/>
</dbReference>
<gene>
    <name evidence="3" type="ORF">TELCIR_20186</name>
</gene>
<dbReference type="Proteomes" id="UP000230423">
    <property type="component" value="Unassembled WGS sequence"/>
</dbReference>
<keyword evidence="2" id="KW-1133">Transmembrane helix</keyword>
<sequence>MYSMGFGFLCFGLVKTKYWIGPIKSLYFVGFVIFFIVWPIVHYILKQTLPRKPKAGKETESVPANGISKKEL</sequence>
<dbReference type="AlphaFoldDB" id="A0A2G9TM16"/>
<organism evidence="3 4">
    <name type="scientific">Teladorsagia circumcincta</name>
    <name type="common">Brown stomach worm</name>
    <name type="synonym">Ostertagia circumcincta</name>
    <dbReference type="NCBI Taxonomy" id="45464"/>
    <lineage>
        <taxon>Eukaryota</taxon>
        <taxon>Metazoa</taxon>
        <taxon>Ecdysozoa</taxon>
        <taxon>Nematoda</taxon>
        <taxon>Chromadorea</taxon>
        <taxon>Rhabditida</taxon>
        <taxon>Rhabditina</taxon>
        <taxon>Rhabditomorpha</taxon>
        <taxon>Strongyloidea</taxon>
        <taxon>Trichostrongylidae</taxon>
        <taxon>Teladorsagia</taxon>
    </lineage>
</organism>